<evidence type="ECO:0000313" key="2">
    <source>
        <dbReference type="EMBL" id="KKC31163.1"/>
    </source>
</evidence>
<accession>A0ABR5DT23</accession>
<dbReference type="CDD" id="cd00093">
    <property type="entry name" value="HTH_XRE"/>
    <property type="match status" value="1"/>
</dbReference>
<protein>
    <submittedName>
        <fullName evidence="2">Transcriptional regulator</fullName>
    </submittedName>
</protein>
<evidence type="ECO:0000313" key="3">
    <source>
        <dbReference type="Proteomes" id="UP000033519"/>
    </source>
</evidence>
<dbReference type="RefSeq" id="WP_046172954.1">
    <property type="nucleotide sequence ID" value="NZ_LAPV01000214.1"/>
</dbReference>
<organism evidence="2 3">
    <name type="scientific">Devosia psychrophila</name>
    <dbReference type="NCBI Taxonomy" id="728005"/>
    <lineage>
        <taxon>Bacteria</taxon>
        <taxon>Pseudomonadati</taxon>
        <taxon>Pseudomonadota</taxon>
        <taxon>Alphaproteobacteria</taxon>
        <taxon>Hyphomicrobiales</taxon>
        <taxon>Devosiaceae</taxon>
        <taxon>Devosia</taxon>
    </lineage>
</organism>
<dbReference type="InterPro" id="IPR013435">
    <property type="entry name" value="Mobile_mystery_prot_A"/>
</dbReference>
<dbReference type="Pfam" id="PF01381">
    <property type="entry name" value="HTH_3"/>
    <property type="match status" value="1"/>
</dbReference>
<dbReference type="NCBIfam" id="TIGR02612">
    <property type="entry name" value="mob_myst_A"/>
    <property type="match status" value="1"/>
</dbReference>
<gene>
    <name evidence="2" type="ORF">WH91_21000</name>
</gene>
<dbReference type="Gene3D" id="1.10.260.40">
    <property type="entry name" value="lambda repressor-like DNA-binding domains"/>
    <property type="match status" value="1"/>
</dbReference>
<keyword evidence="3" id="KW-1185">Reference proteome</keyword>
<dbReference type="Proteomes" id="UP000033519">
    <property type="component" value="Unassembled WGS sequence"/>
</dbReference>
<evidence type="ECO:0000259" key="1">
    <source>
        <dbReference type="PROSITE" id="PS50943"/>
    </source>
</evidence>
<dbReference type="InterPro" id="IPR001387">
    <property type="entry name" value="Cro/C1-type_HTH"/>
</dbReference>
<comment type="caution">
    <text evidence="2">The sequence shown here is derived from an EMBL/GenBank/DDBJ whole genome shotgun (WGS) entry which is preliminary data.</text>
</comment>
<reference evidence="2 3" key="1">
    <citation type="submission" date="2015-03" db="EMBL/GenBank/DDBJ databases">
        <authorList>
            <person name="Lepp D."/>
            <person name="Hassan Y.I."/>
            <person name="Li X.-Z."/>
            <person name="Zhou T."/>
        </authorList>
    </citation>
    <scope>NUCLEOTIDE SEQUENCE [LARGE SCALE GENOMIC DNA]</scope>
    <source>
        <strain evidence="2 3">Cr7-05</strain>
    </source>
</reference>
<dbReference type="SUPFAM" id="SSF47413">
    <property type="entry name" value="lambda repressor-like DNA-binding domains"/>
    <property type="match status" value="1"/>
</dbReference>
<name>A0ABR5DT23_9HYPH</name>
<dbReference type="PROSITE" id="PS50943">
    <property type="entry name" value="HTH_CROC1"/>
    <property type="match status" value="1"/>
</dbReference>
<feature type="domain" description="HTH cro/C1-type" evidence="1">
    <location>
        <begin position="33"/>
        <end position="89"/>
    </location>
</feature>
<sequence>MTNLNDRARKRLDERLAVAKPMKQQTPPPKGWIRAIRDGLGMSGAQLGKRIGATPQNVEQLEKSEAAGTIQLQTLEKVARALDATLVYALVPNTSLEDTVHQRARTIAMRAITRVAHTMRLEDQATGSGELEESIDQYIRDELADRDLWSEA</sequence>
<dbReference type="EMBL" id="LAPV01000214">
    <property type="protein sequence ID" value="KKC31163.1"/>
    <property type="molecule type" value="Genomic_DNA"/>
</dbReference>
<dbReference type="InterPro" id="IPR010982">
    <property type="entry name" value="Lambda_DNA-bd_dom_sf"/>
</dbReference>
<dbReference type="SMART" id="SM00530">
    <property type="entry name" value="HTH_XRE"/>
    <property type="match status" value="1"/>
</dbReference>
<proteinExistence type="predicted"/>